<dbReference type="InterPro" id="IPR046373">
    <property type="entry name" value="Acyl-CoA_Oxase/DH_mid-dom_sf"/>
</dbReference>
<gene>
    <name evidence="15" type="ORF">HNQ60_004296</name>
</gene>
<dbReference type="Pfam" id="PF02771">
    <property type="entry name" value="Acyl-CoA_dh_N"/>
    <property type="match status" value="1"/>
</dbReference>
<comment type="similarity">
    <text evidence="2 10">Belongs to the acyl-CoA dehydrogenase family.</text>
</comment>
<dbReference type="InterPro" id="IPR013786">
    <property type="entry name" value="AcylCoA_DH/ox_N"/>
</dbReference>
<evidence type="ECO:0000256" key="3">
    <source>
        <dbReference type="ARBA" id="ARBA00022630"/>
    </source>
</evidence>
<evidence type="ECO:0000259" key="13">
    <source>
        <dbReference type="Pfam" id="PF02771"/>
    </source>
</evidence>
<dbReference type="InterPro" id="IPR009075">
    <property type="entry name" value="AcylCo_DH/oxidase_C"/>
</dbReference>
<sequence>MTPYQAPLRDLRFCFDELLDYPAHYSTLPLAAEIGRDDVDFIVGEVAKFAQEVIAPLYVSGDSEGAHCEDGRVTSPRGFAEAYRRYVEAGWPRLGNPPEHGGQAAPYSLKLAVSEFMQAANGAWCMYALLNDGGIKTLMSYAQPAQIEAFVPKLVSGEWMSTMCLTEPQCGSDLNLVRCRAEPAADGKYRITGTKIFISSGEQDFSENIVHLVLARLPDAPPGTRGISLFVIPKRKLRDDGSAGDANAIRCLSIEHKMGLKASATCVMAFDGAEGWLVGEPHRGLKAMFVYINKSRLGTAQQGQAHAEAAYQASLAYARERRAGRAPSGPVSRDKEADALLVHPDIRRMLLTQRAIAEGGRALVLYCAQWVDRADTDDRKVREQAERRLALLTPIAKGAVSEWGSEAADLGVQILGGHGYMKEWGLEQRVRDVRITRIYEGTTGIQGMDLLGRKVLGPQRETLQEFTGEILDFCARHASDNGLRPLVRKLADATNRWRTMTDRIAARHSSDPDLVPAIAVDYLMFAGYVSVAWLWARSAQVANAKLATKSPEREFYLAKLQTAQFYFDRILPRIAVCEAAVEAGSSSLMAMSDDGFAAGR</sequence>
<reference evidence="15 16" key="1">
    <citation type="submission" date="2020-08" db="EMBL/GenBank/DDBJ databases">
        <title>Genomic Encyclopedia of Type Strains, Phase IV (KMG-IV): sequencing the most valuable type-strain genomes for metagenomic binning, comparative biology and taxonomic classification.</title>
        <authorList>
            <person name="Goeker M."/>
        </authorList>
    </citation>
    <scope>NUCLEOTIDE SEQUENCE [LARGE SCALE GENOMIC DNA]</scope>
    <source>
        <strain evidence="15 16">DSM 26723</strain>
    </source>
</reference>
<evidence type="ECO:0000259" key="12">
    <source>
        <dbReference type="Pfam" id="PF02770"/>
    </source>
</evidence>
<dbReference type="Pfam" id="PF00441">
    <property type="entry name" value="Acyl-CoA_dh_1"/>
    <property type="match status" value="1"/>
</dbReference>
<evidence type="ECO:0000256" key="10">
    <source>
        <dbReference type="RuleBase" id="RU362125"/>
    </source>
</evidence>
<dbReference type="RefSeq" id="WP_184334782.1">
    <property type="nucleotide sequence ID" value="NZ_JACHHZ010000005.1"/>
</dbReference>
<evidence type="ECO:0000256" key="8">
    <source>
        <dbReference type="ARBA" id="ARBA00066694"/>
    </source>
</evidence>
<dbReference type="PANTHER" id="PTHR42803">
    <property type="entry name" value="ACYL-COA DEHYDROGENASE"/>
    <property type="match status" value="1"/>
</dbReference>
<dbReference type="Gene3D" id="1.10.540.10">
    <property type="entry name" value="Acyl-CoA dehydrogenase/oxidase, N-terminal domain"/>
    <property type="match status" value="1"/>
</dbReference>
<evidence type="ECO:0000256" key="5">
    <source>
        <dbReference type="ARBA" id="ARBA00023002"/>
    </source>
</evidence>
<dbReference type="InterPro" id="IPR036250">
    <property type="entry name" value="AcylCo_DH-like_C"/>
</dbReference>
<feature type="domain" description="Acyl-CoA dehydrogenase/oxidase C-terminal" evidence="11">
    <location>
        <begin position="283"/>
        <end position="449"/>
    </location>
</feature>
<dbReference type="InterPro" id="IPR009100">
    <property type="entry name" value="AcylCoA_DH/oxidase_NM_dom_sf"/>
</dbReference>
<evidence type="ECO:0000313" key="15">
    <source>
        <dbReference type="EMBL" id="MBB6095406.1"/>
    </source>
</evidence>
<accession>A0A841HR87</accession>
<keyword evidence="5 10" id="KW-0560">Oxidoreductase</keyword>
<dbReference type="SUPFAM" id="SSF47203">
    <property type="entry name" value="Acyl-CoA dehydrogenase C-terminal domain-like"/>
    <property type="match status" value="1"/>
</dbReference>
<evidence type="ECO:0000313" key="16">
    <source>
        <dbReference type="Proteomes" id="UP000588068"/>
    </source>
</evidence>
<proteinExistence type="inferred from homology"/>
<evidence type="ECO:0000256" key="2">
    <source>
        <dbReference type="ARBA" id="ARBA00009347"/>
    </source>
</evidence>
<dbReference type="FunFam" id="2.40.110.10:FF:000031">
    <property type="entry name" value="Acyl-CoA dehydrogenase, putative"/>
    <property type="match status" value="1"/>
</dbReference>
<evidence type="ECO:0000259" key="11">
    <source>
        <dbReference type="Pfam" id="PF00441"/>
    </source>
</evidence>
<evidence type="ECO:0000256" key="4">
    <source>
        <dbReference type="ARBA" id="ARBA00022827"/>
    </source>
</evidence>
<comment type="function">
    <text evidence="7">Involved in the assimilation of dimethylsulphoniopropionate (DMSP), an important compound in the fixation of carbon in marine phytoplankton, by mediating the conversion of 3-(methylthio)propanoyl-CoA (MMPA-CoA) to 3-(methylthio)acryloyl-CoA (MTA-CoA).</text>
</comment>
<dbReference type="EMBL" id="JACHHZ010000005">
    <property type="protein sequence ID" value="MBB6095406.1"/>
    <property type="molecule type" value="Genomic_DNA"/>
</dbReference>
<organism evidence="15 16">
    <name type="scientific">Povalibacter uvarum</name>
    <dbReference type="NCBI Taxonomy" id="732238"/>
    <lineage>
        <taxon>Bacteria</taxon>
        <taxon>Pseudomonadati</taxon>
        <taxon>Pseudomonadota</taxon>
        <taxon>Gammaproteobacteria</taxon>
        <taxon>Steroidobacterales</taxon>
        <taxon>Steroidobacteraceae</taxon>
        <taxon>Povalibacter</taxon>
    </lineage>
</organism>
<dbReference type="Proteomes" id="UP000588068">
    <property type="component" value="Unassembled WGS sequence"/>
</dbReference>
<dbReference type="InterPro" id="IPR006091">
    <property type="entry name" value="Acyl-CoA_Oxase/DH_mid-dom"/>
</dbReference>
<feature type="domain" description="Acyl-CoA oxidase/dehydrogenase middle" evidence="12">
    <location>
        <begin position="163"/>
        <end position="271"/>
    </location>
</feature>
<comment type="cofactor">
    <cofactor evidence="1 10">
        <name>FAD</name>
        <dbReference type="ChEBI" id="CHEBI:57692"/>
    </cofactor>
</comment>
<dbReference type="GO" id="GO:0016627">
    <property type="term" value="F:oxidoreductase activity, acting on the CH-CH group of donors"/>
    <property type="evidence" value="ECO:0007669"/>
    <property type="project" value="InterPro"/>
</dbReference>
<evidence type="ECO:0000259" key="14">
    <source>
        <dbReference type="Pfam" id="PF12806"/>
    </source>
</evidence>
<dbReference type="SUPFAM" id="SSF56645">
    <property type="entry name" value="Acyl-CoA dehydrogenase NM domain-like"/>
    <property type="match status" value="1"/>
</dbReference>
<dbReference type="InterPro" id="IPR052166">
    <property type="entry name" value="Diverse_Acyl-CoA_DH"/>
</dbReference>
<dbReference type="Gene3D" id="2.40.110.10">
    <property type="entry name" value="Butyryl-CoA Dehydrogenase, subunit A, domain 2"/>
    <property type="match status" value="1"/>
</dbReference>
<feature type="domain" description="Acyl-CoA dehydrogenase/oxidase N-terminal" evidence="13">
    <location>
        <begin position="43"/>
        <end position="158"/>
    </location>
</feature>
<dbReference type="Pfam" id="PF12806">
    <property type="entry name" value="Acyl-CoA_dh_C"/>
    <property type="match status" value="1"/>
</dbReference>
<dbReference type="EC" id="1.3.99.41" evidence="8"/>
<dbReference type="PANTHER" id="PTHR42803:SF1">
    <property type="entry name" value="BROAD-SPECIFICITY LINEAR ACYL-COA DEHYDROGENASE FADE5"/>
    <property type="match status" value="1"/>
</dbReference>
<comment type="catalytic activity">
    <reaction evidence="6">
        <text>3-(methylsulfanyl)propanoyl-CoA + oxidized [electron-transfer flavoprotein] + H(+) = 3-(methylsulfanyl)acryloyl-CoA + reduced [electron-transfer flavoprotein]</text>
        <dbReference type="Rhea" id="RHEA:52612"/>
        <dbReference type="Rhea" id="RHEA-COMP:10685"/>
        <dbReference type="Rhea" id="RHEA-COMP:10686"/>
        <dbReference type="ChEBI" id="CHEBI:15378"/>
        <dbReference type="ChEBI" id="CHEBI:57692"/>
        <dbReference type="ChEBI" id="CHEBI:58307"/>
        <dbReference type="ChEBI" id="CHEBI:82815"/>
        <dbReference type="ChEBI" id="CHEBI:84994"/>
        <dbReference type="EC" id="1.3.99.41"/>
    </reaction>
    <physiologicalReaction direction="left-to-right" evidence="6">
        <dbReference type="Rhea" id="RHEA:52613"/>
    </physiologicalReaction>
</comment>
<dbReference type="InterPro" id="IPR037069">
    <property type="entry name" value="AcylCoA_DH/ox_N_sf"/>
</dbReference>
<evidence type="ECO:0000256" key="1">
    <source>
        <dbReference type="ARBA" id="ARBA00001974"/>
    </source>
</evidence>
<name>A0A841HR87_9GAMM</name>
<dbReference type="AlphaFoldDB" id="A0A841HR87"/>
<dbReference type="Gene3D" id="1.20.140.10">
    <property type="entry name" value="Butyryl-CoA Dehydrogenase, subunit A, domain 3"/>
    <property type="match status" value="1"/>
</dbReference>
<keyword evidence="4 10" id="KW-0274">FAD</keyword>
<keyword evidence="16" id="KW-1185">Reference proteome</keyword>
<keyword evidence="3 10" id="KW-0285">Flavoprotein</keyword>
<dbReference type="GO" id="GO:0050660">
    <property type="term" value="F:flavin adenine dinucleotide binding"/>
    <property type="evidence" value="ECO:0007669"/>
    <property type="project" value="InterPro"/>
</dbReference>
<feature type="domain" description="Acetyl-CoA dehydrogenase-like C-terminal" evidence="14">
    <location>
        <begin position="466"/>
        <end position="591"/>
    </location>
</feature>
<dbReference type="InterPro" id="IPR025878">
    <property type="entry name" value="Acyl-CoA_dh-like_C_dom"/>
</dbReference>
<evidence type="ECO:0000256" key="7">
    <source>
        <dbReference type="ARBA" id="ARBA00058683"/>
    </source>
</evidence>
<evidence type="ECO:0000256" key="9">
    <source>
        <dbReference type="ARBA" id="ARBA00069043"/>
    </source>
</evidence>
<protein>
    <recommendedName>
        <fullName evidence="9">3-methylmercaptopropionyl-CoA dehydrogenase</fullName>
        <ecNumber evidence="8">1.3.99.41</ecNumber>
    </recommendedName>
</protein>
<dbReference type="Pfam" id="PF02770">
    <property type="entry name" value="Acyl-CoA_dh_M"/>
    <property type="match status" value="1"/>
</dbReference>
<evidence type="ECO:0000256" key="6">
    <source>
        <dbReference type="ARBA" id="ARBA00051388"/>
    </source>
</evidence>
<comment type="caution">
    <text evidence="15">The sequence shown here is derived from an EMBL/GenBank/DDBJ whole genome shotgun (WGS) entry which is preliminary data.</text>
</comment>